<comment type="similarity">
    <text evidence="1">Belongs to the 'phage' integrase family.</text>
</comment>
<dbReference type="GO" id="GO:0015074">
    <property type="term" value="P:DNA integration"/>
    <property type="evidence" value="ECO:0007669"/>
    <property type="project" value="UniProtKB-KW"/>
</dbReference>
<evidence type="ECO:0000259" key="8">
    <source>
        <dbReference type="PROSITE" id="PS51900"/>
    </source>
</evidence>
<keyword evidence="2" id="KW-0229">DNA integration</keyword>
<dbReference type="PANTHER" id="PTHR30349">
    <property type="entry name" value="PHAGE INTEGRASE-RELATED"/>
    <property type="match status" value="1"/>
</dbReference>
<dbReference type="RefSeq" id="WP_208339130.1">
    <property type="nucleotide sequence ID" value="NZ_CAWQFN010000488.1"/>
</dbReference>
<dbReference type="SUPFAM" id="SSF56349">
    <property type="entry name" value="DNA breaking-rejoining enzymes"/>
    <property type="match status" value="1"/>
</dbReference>
<evidence type="ECO:0000313" key="9">
    <source>
        <dbReference type="EMBL" id="MDR9897871.1"/>
    </source>
</evidence>
<evidence type="ECO:0000313" key="10">
    <source>
        <dbReference type="Proteomes" id="UP000667802"/>
    </source>
</evidence>
<accession>A0AAP5IAH8</accession>
<dbReference type="EMBL" id="JAALHA020000014">
    <property type="protein sequence ID" value="MDR9897871.1"/>
    <property type="molecule type" value="Genomic_DNA"/>
</dbReference>
<dbReference type="Gene3D" id="1.10.150.130">
    <property type="match status" value="1"/>
</dbReference>
<dbReference type="CDD" id="cd00796">
    <property type="entry name" value="INT_Rci_Hp1_C"/>
    <property type="match status" value="1"/>
</dbReference>
<dbReference type="InterPro" id="IPR011010">
    <property type="entry name" value="DNA_brk_join_enz"/>
</dbReference>
<feature type="domain" description="Tyr recombinase" evidence="7">
    <location>
        <begin position="153"/>
        <end position="339"/>
    </location>
</feature>
<dbReference type="InterPro" id="IPR004107">
    <property type="entry name" value="Integrase_SAM-like_N"/>
</dbReference>
<dbReference type="Gene3D" id="1.10.443.10">
    <property type="entry name" value="Intergrase catalytic core"/>
    <property type="match status" value="1"/>
</dbReference>
<dbReference type="PROSITE" id="PS51898">
    <property type="entry name" value="TYR_RECOMBINASE"/>
    <property type="match status" value="1"/>
</dbReference>
<keyword evidence="10" id="KW-1185">Reference proteome</keyword>
<proteinExistence type="inferred from homology"/>
<organism evidence="9 10">
    <name type="scientific">Aetokthonos hydrillicola Thurmond2011</name>
    <dbReference type="NCBI Taxonomy" id="2712845"/>
    <lineage>
        <taxon>Bacteria</taxon>
        <taxon>Bacillati</taxon>
        <taxon>Cyanobacteriota</taxon>
        <taxon>Cyanophyceae</taxon>
        <taxon>Nostocales</taxon>
        <taxon>Hapalosiphonaceae</taxon>
        <taxon>Aetokthonos</taxon>
    </lineage>
</organism>
<evidence type="ECO:0000256" key="3">
    <source>
        <dbReference type="ARBA" id="ARBA00023125"/>
    </source>
</evidence>
<dbReference type="AlphaFoldDB" id="A0AAP5IAH8"/>
<feature type="region of interest" description="Disordered" evidence="6">
    <location>
        <begin position="1"/>
        <end position="36"/>
    </location>
</feature>
<dbReference type="PANTHER" id="PTHR30349:SF41">
    <property type="entry name" value="INTEGRASE_RECOMBINASE PROTEIN MJ0367-RELATED"/>
    <property type="match status" value="1"/>
</dbReference>
<dbReference type="InterPro" id="IPR044068">
    <property type="entry name" value="CB"/>
</dbReference>
<keyword evidence="4" id="KW-0233">DNA recombination</keyword>
<evidence type="ECO:0000256" key="6">
    <source>
        <dbReference type="SAM" id="MobiDB-lite"/>
    </source>
</evidence>
<keyword evidence="3 5" id="KW-0238">DNA-binding</keyword>
<dbReference type="GO" id="GO:0003677">
    <property type="term" value="F:DNA binding"/>
    <property type="evidence" value="ECO:0007669"/>
    <property type="project" value="UniProtKB-UniRule"/>
</dbReference>
<feature type="domain" description="Core-binding (CB)" evidence="8">
    <location>
        <begin position="45"/>
        <end position="130"/>
    </location>
</feature>
<evidence type="ECO:0000256" key="1">
    <source>
        <dbReference type="ARBA" id="ARBA00008857"/>
    </source>
</evidence>
<dbReference type="InterPro" id="IPR050090">
    <property type="entry name" value="Tyrosine_recombinase_XerCD"/>
</dbReference>
<evidence type="ECO:0000256" key="4">
    <source>
        <dbReference type="ARBA" id="ARBA00023172"/>
    </source>
</evidence>
<evidence type="ECO:0000259" key="7">
    <source>
        <dbReference type="PROSITE" id="PS51898"/>
    </source>
</evidence>
<reference evidence="10" key="1">
    <citation type="journal article" date="2021" name="Science">
        <title>Hunting the eagle killer: A cyanobacterial neurotoxin causes vacuolar myelinopathy.</title>
        <authorList>
            <person name="Breinlinger S."/>
            <person name="Phillips T.J."/>
            <person name="Haram B.N."/>
            <person name="Mares J."/>
            <person name="Martinez Yerena J.A."/>
            <person name="Hrouzek P."/>
            <person name="Sobotka R."/>
            <person name="Henderson W.M."/>
            <person name="Schmieder P."/>
            <person name="Williams S.M."/>
            <person name="Lauderdale J.D."/>
            <person name="Wilde H.D."/>
            <person name="Gerrin W."/>
            <person name="Kust A."/>
            <person name="Washington J.W."/>
            <person name="Wagner C."/>
            <person name="Geier B."/>
            <person name="Liebeke M."/>
            <person name="Enke H."/>
            <person name="Niedermeyer T.H.J."/>
            <person name="Wilde S.B."/>
        </authorList>
    </citation>
    <scope>NUCLEOTIDE SEQUENCE [LARGE SCALE GENOMIC DNA]</scope>
    <source>
        <strain evidence="10">Thurmond2011</strain>
    </source>
</reference>
<feature type="compositionally biased region" description="Polar residues" evidence="6">
    <location>
        <begin position="23"/>
        <end position="32"/>
    </location>
</feature>
<protein>
    <submittedName>
        <fullName evidence="9">Tyrosine-type recombinase/integrase</fullName>
    </submittedName>
</protein>
<name>A0AAP5IAH8_9CYAN</name>
<dbReference type="GO" id="GO:0006310">
    <property type="term" value="P:DNA recombination"/>
    <property type="evidence" value="ECO:0007669"/>
    <property type="project" value="UniProtKB-KW"/>
</dbReference>
<dbReference type="InterPro" id="IPR002104">
    <property type="entry name" value="Integrase_catalytic"/>
</dbReference>
<dbReference type="Pfam" id="PF00589">
    <property type="entry name" value="Phage_integrase"/>
    <property type="match status" value="1"/>
</dbReference>
<comment type="caution">
    <text evidence="9">The sequence shown here is derived from an EMBL/GenBank/DDBJ whole genome shotgun (WGS) entry which is preliminary data.</text>
</comment>
<gene>
    <name evidence="9" type="ORF">G7B40_025385</name>
</gene>
<dbReference type="InterPro" id="IPR010998">
    <property type="entry name" value="Integrase_recombinase_N"/>
</dbReference>
<feature type="compositionally biased region" description="Polar residues" evidence="6">
    <location>
        <begin position="1"/>
        <end position="10"/>
    </location>
</feature>
<dbReference type="InterPro" id="IPR013762">
    <property type="entry name" value="Integrase-like_cat_sf"/>
</dbReference>
<dbReference type="Pfam" id="PF13495">
    <property type="entry name" value="Phage_int_SAM_4"/>
    <property type="match status" value="1"/>
</dbReference>
<dbReference type="PROSITE" id="PS51900">
    <property type="entry name" value="CB"/>
    <property type="match status" value="1"/>
</dbReference>
<sequence>MRSPDSQTDSLPPIKLIELENGNAASGNTSRKLSGRPKKITAPIDIRWVKVQEFLRSSNLSPNSRKSYERELKRFLGWTELHYHELRSRHFGHYKEYLMEQVQTDNGKSLSKNSINSALTAIKSFFRWLTLAYPDIISTNPTVGVKFEKVPLPPAQSLTPEQMERVWEVLEFLGETKQRDTALVHILSHGLRAGEIVDLNVGAFDGRLLFLADTKTDEPRLVPLRSESRQALRDYLLWREEHGEIITSDRPLIISHHNSHKGERLSYHGIYFAVEKIGELADIPNLHPHQFRHTYATDLLLKGIDPSHARRLTGHTSEKAFRRYTLRSEQEAAIAAYYRAIGED</sequence>
<evidence type="ECO:0000256" key="5">
    <source>
        <dbReference type="PROSITE-ProRule" id="PRU01248"/>
    </source>
</evidence>
<evidence type="ECO:0000256" key="2">
    <source>
        <dbReference type="ARBA" id="ARBA00022908"/>
    </source>
</evidence>
<dbReference type="Proteomes" id="UP000667802">
    <property type="component" value="Unassembled WGS sequence"/>
</dbReference>